<keyword evidence="3" id="KW-0238">DNA-binding</keyword>
<dbReference type="GO" id="GO:0003677">
    <property type="term" value="F:DNA binding"/>
    <property type="evidence" value="ECO:0007669"/>
    <property type="project" value="UniProtKB-KW"/>
</dbReference>
<organism evidence="6 7">
    <name type="scientific">Marinilabilia rubra</name>
    <dbReference type="NCBI Taxonomy" id="2162893"/>
    <lineage>
        <taxon>Bacteria</taxon>
        <taxon>Pseudomonadati</taxon>
        <taxon>Bacteroidota</taxon>
        <taxon>Bacteroidia</taxon>
        <taxon>Marinilabiliales</taxon>
        <taxon>Marinilabiliaceae</taxon>
        <taxon>Marinilabilia</taxon>
    </lineage>
</organism>
<keyword evidence="5" id="KW-0175">Coiled coil</keyword>
<keyword evidence="7" id="KW-1185">Reference proteome</keyword>
<dbReference type="PIRSF" id="PIRSF019455">
    <property type="entry name" value="CopR_AtkY"/>
    <property type="match status" value="1"/>
</dbReference>
<dbReference type="SUPFAM" id="SSF46785">
    <property type="entry name" value="Winged helix' DNA-binding domain"/>
    <property type="match status" value="1"/>
</dbReference>
<dbReference type="EMBL" id="QEWP01000015">
    <property type="protein sequence ID" value="PWD98404.1"/>
    <property type="molecule type" value="Genomic_DNA"/>
</dbReference>
<dbReference type="RefSeq" id="WP_109265465.1">
    <property type="nucleotide sequence ID" value="NZ_QEWP01000015.1"/>
</dbReference>
<dbReference type="Gene3D" id="1.10.4040.10">
    <property type="entry name" value="Penicillinase repressor domain"/>
    <property type="match status" value="1"/>
</dbReference>
<evidence type="ECO:0000256" key="1">
    <source>
        <dbReference type="ARBA" id="ARBA00011046"/>
    </source>
</evidence>
<evidence type="ECO:0000256" key="4">
    <source>
        <dbReference type="ARBA" id="ARBA00023163"/>
    </source>
</evidence>
<protein>
    <submittedName>
        <fullName evidence="6">CopY family transcriptional repressor</fullName>
    </submittedName>
</protein>
<keyword evidence="4" id="KW-0804">Transcription</keyword>
<dbReference type="OrthoDB" id="1098508at2"/>
<evidence type="ECO:0000313" key="6">
    <source>
        <dbReference type="EMBL" id="PWD98404.1"/>
    </source>
</evidence>
<evidence type="ECO:0000256" key="2">
    <source>
        <dbReference type="ARBA" id="ARBA00023015"/>
    </source>
</evidence>
<evidence type="ECO:0000256" key="3">
    <source>
        <dbReference type="ARBA" id="ARBA00023125"/>
    </source>
</evidence>
<reference evidence="6 7" key="1">
    <citation type="submission" date="2018-05" db="EMBL/GenBank/DDBJ databases">
        <title>Marinilabilia rubrum sp. nov., isolated from saltern sediment.</title>
        <authorList>
            <person name="Zhang R."/>
        </authorList>
    </citation>
    <scope>NUCLEOTIDE SEQUENCE [LARGE SCALE GENOMIC DNA]</scope>
    <source>
        <strain evidence="6 7">WTE16</strain>
    </source>
</reference>
<dbReference type="Gene3D" id="1.10.10.10">
    <property type="entry name" value="Winged helix-like DNA-binding domain superfamily/Winged helix DNA-binding domain"/>
    <property type="match status" value="1"/>
</dbReference>
<sequence length="124" mass="14502">MQLTKAEEQVMQILWELEEGAVRDIREKFADPKPARNTVSTIVRILEKKGFATHKTFGNVHVFTPVVKKEEYSKSQLFGVMKKYFNNSFPAMASFFAKEKDLSIEELEQLMEETKKELNRKKNK</sequence>
<evidence type="ECO:0000313" key="7">
    <source>
        <dbReference type="Proteomes" id="UP000244956"/>
    </source>
</evidence>
<evidence type="ECO:0000256" key="5">
    <source>
        <dbReference type="SAM" id="Coils"/>
    </source>
</evidence>
<dbReference type="InterPro" id="IPR036388">
    <property type="entry name" value="WH-like_DNA-bd_sf"/>
</dbReference>
<dbReference type="GO" id="GO:0045892">
    <property type="term" value="P:negative regulation of DNA-templated transcription"/>
    <property type="evidence" value="ECO:0007669"/>
    <property type="project" value="InterPro"/>
</dbReference>
<keyword evidence="2" id="KW-0805">Transcription regulation</keyword>
<proteinExistence type="inferred from homology"/>
<comment type="similarity">
    <text evidence="1">Belongs to the BlaI transcriptional regulatory family.</text>
</comment>
<name>A0A2U2B5U3_9BACT</name>
<dbReference type="Proteomes" id="UP000244956">
    <property type="component" value="Unassembled WGS sequence"/>
</dbReference>
<dbReference type="AlphaFoldDB" id="A0A2U2B5U3"/>
<comment type="caution">
    <text evidence="6">The sequence shown here is derived from an EMBL/GenBank/DDBJ whole genome shotgun (WGS) entry which is preliminary data.</text>
</comment>
<dbReference type="InterPro" id="IPR005650">
    <property type="entry name" value="BlaI_family"/>
</dbReference>
<dbReference type="Pfam" id="PF03965">
    <property type="entry name" value="Penicillinase_R"/>
    <property type="match status" value="1"/>
</dbReference>
<feature type="coiled-coil region" evidence="5">
    <location>
        <begin position="97"/>
        <end position="124"/>
    </location>
</feature>
<accession>A0A2U2B5U3</accession>
<gene>
    <name evidence="6" type="ORF">DDZ16_15870</name>
</gene>
<dbReference type="InterPro" id="IPR036390">
    <property type="entry name" value="WH_DNA-bd_sf"/>
</dbReference>